<reference evidence="9" key="1">
    <citation type="submission" date="2025-08" db="UniProtKB">
        <authorList>
            <consortium name="Ensembl"/>
        </authorList>
    </citation>
    <scope>IDENTIFICATION</scope>
</reference>
<keyword evidence="3 7" id="KW-0812">Transmembrane</keyword>
<feature type="transmembrane region" description="Helical" evidence="7">
    <location>
        <begin position="435"/>
        <end position="457"/>
    </location>
</feature>
<proteinExistence type="predicted"/>
<dbReference type="InterPro" id="IPR050930">
    <property type="entry name" value="MFS_Vesicular_Transporter"/>
</dbReference>
<evidence type="ECO:0000256" key="1">
    <source>
        <dbReference type="ARBA" id="ARBA00004141"/>
    </source>
</evidence>
<dbReference type="Proteomes" id="UP000472260">
    <property type="component" value="Unassembled WGS sequence"/>
</dbReference>
<dbReference type="Pfam" id="PF07690">
    <property type="entry name" value="MFS_1"/>
    <property type="match status" value="1"/>
</dbReference>
<dbReference type="InterPro" id="IPR020846">
    <property type="entry name" value="MFS_dom"/>
</dbReference>
<dbReference type="PANTHER" id="PTHR23506">
    <property type="entry name" value="GH10249P"/>
    <property type="match status" value="1"/>
</dbReference>
<dbReference type="AlphaFoldDB" id="A0A671QE30"/>
<dbReference type="InterPro" id="IPR011701">
    <property type="entry name" value="MFS"/>
</dbReference>
<organism evidence="9 10">
    <name type="scientific">Sinocyclocheilus anshuiensis</name>
    <dbReference type="NCBI Taxonomy" id="1608454"/>
    <lineage>
        <taxon>Eukaryota</taxon>
        <taxon>Metazoa</taxon>
        <taxon>Chordata</taxon>
        <taxon>Craniata</taxon>
        <taxon>Vertebrata</taxon>
        <taxon>Euteleostomi</taxon>
        <taxon>Actinopterygii</taxon>
        <taxon>Neopterygii</taxon>
        <taxon>Teleostei</taxon>
        <taxon>Ostariophysi</taxon>
        <taxon>Cypriniformes</taxon>
        <taxon>Cyprinidae</taxon>
        <taxon>Cyprininae</taxon>
        <taxon>Sinocyclocheilus</taxon>
    </lineage>
</organism>
<evidence type="ECO:0000256" key="4">
    <source>
        <dbReference type="ARBA" id="ARBA00022989"/>
    </source>
</evidence>
<evidence type="ECO:0000313" key="10">
    <source>
        <dbReference type="Proteomes" id="UP000472260"/>
    </source>
</evidence>
<evidence type="ECO:0000259" key="8">
    <source>
        <dbReference type="PROSITE" id="PS50850"/>
    </source>
</evidence>
<keyword evidence="4 7" id="KW-1133">Transmembrane helix</keyword>
<comment type="subcellular location">
    <subcellularLocation>
        <location evidence="1">Membrane</location>
        <topology evidence="1">Multi-pass membrane protein</topology>
    </subcellularLocation>
</comment>
<name>A0A671QE30_9TELE</name>
<keyword evidence="10" id="KW-1185">Reference proteome</keyword>
<feature type="transmembrane region" description="Helical" evidence="7">
    <location>
        <begin position="324"/>
        <end position="344"/>
    </location>
</feature>
<feature type="transmembrane region" description="Helical" evidence="7">
    <location>
        <begin position="377"/>
        <end position="397"/>
    </location>
</feature>
<reference evidence="9" key="2">
    <citation type="submission" date="2025-09" db="UniProtKB">
        <authorList>
            <consortium name="Ensembl"/>
        </authorList>
    </citation>
    <scope>IDENTIFICATION</scope>
</reference>
<keyword evidence="5 7" id="KW-0472">Membrane</keyword>
<dbReference type="GO" id="GO:0015842">
    <property type="term" value="P:aminergic neurotransmitter loading into synaptic vesicle"/>
    <property type="evidence" value="ECO:0007669"/>
    <property type="project" value="TreeGrafter"/>
</dbReference>
<evidence type="ECO:0000256" key="6">
    <source>
        <dbReference type="SAM" id="MobiDB-lite"/>
    </source>
</evidence>
<dbReference type="CDD" id="cd17384">
    <property type="entry name" value="MFS_SLC18A1_2_VAT1_2"/>
    <property type="match status" value="1"/>
</dbReference>
<dbReference type="Gene3D" id="1.20.1250.20">
    <property type="entry name" value="MFS general substrate transporter like domains"/>
    <property type="match status" value="2"/>
</dbReference>
<evidence type="ECO:0000256" key="7">
    <source>
        <dbReference type="SAM" id="Phobius"/>
    </source>
</evidence>
<accession>A0A671QE30</accession>
<feature type="transmembrane region" description="Helical" evidence="7">
    <location>
        <begin position="20"/>
        <end position="43"/>
    </location>
</feature>
<feature type="compositionally biased region" description="Polar residues" evidence="6">
    <location>
        <begin position="90"/>
        <end position="112"/>
    </location>
</feature>
<dbReference type="FunFam" id="1.20.1250.20:FF:000145">
    <property type="entry name" value="Chromaffin granule amine transporter"/>
    <property type="match status" value="1"/>
</dbReference>
<feature type="region of interest" description="Disordered" evidence="6">
    <location>
        <begin position="90"/>
        <end position="113"/>
    </location>
</feature>
<evidence type="ECO:0000256" key="3">
    <source>
        <dbReference type="ARBA" id="ARBA00022692"/>
    </source>
</evidence>
<evidence type="ECO:0000256" key="5">
    <source>
        <dbReference type="ARBA" id="ARBA00023136"/>
    </source>
</evidence>
<dbReference type="SUPFAM" id="SSF103473">
    <property type="entry name" value="MFS general substrate transporter"/>
    <property type="match status" value="1"/>
</dbReference>
<evidence type="ECO:0000256" key="2">
    <source>
        <dbReference type="ARBA" id="ARBA00022448"/>
    </source>
</evidence>
<protein>
    <submittedName>
        <fullName evidence="9">Synaptic vesicular amine transporter-like</fullName>
    </submittedName>
</protein>
<feature type="transmembrane region" description="Helical" evidence="7">
    <location>
        <begin position="242"/>
        <end position="263"/>
    </location>
</feature>
<keyword evidence="2" id="KW-0813">Transport</keyword>
<feature type="transmembrane region" description="Helical" evidence="7">
    <location>
        <begin position="216"/>
        <end position="236"/>
    </location>
</feature>
<feature type="domain" description="Major facilitator superfamily (MFS) profile" evidence="8">
    <location>
        <begin position="21"/>
        <end position="462"/>
    </location>
</feature>
<feature type="transmembrane region" description="Helical" evidence="7">
    <location>
        <begin position="284"/>
        <end position="304"/>
    </location>
</feature>
<dbReference type="Ensembl" id="ENSSANT00000074384.1">
    <property type="protein sequence ID" value="ENSSANP00000069967.1"/>
    <property type="gene ID" value="ENSSANG00000034917.1"/>
</dbReference>
<dbReference type="InterPro" id="IPR036259">
    <property type="entry name" value="MFS_trans_sf"/>
</dbReference>
<feature type="transmembrane region" description="Helical" evidence="7">
    <location>
        <begin position="351"/>
        <end position="371"/>
    </location>
</feature>
<evidence type="ECO:0000313" key="9">
    <source>
        <dbReference type="Ensembl" id="ENSSANP00000069967.1"/>
    </source>
</evidence>
<dbReference type="PANTHER" id="PTHR23506:SF30">
    <property type="entry name" value="SYNAPTIC VESICULAR AMINE TRANSPORTER"/>
    <property type="match status" value="1"/>
</dbReference>
<feature type="transmembrane region" description="Helical" evidence="7">
    <location>
        <begin position="159"/>
        <end position="181"/>
    </location>
</feature>
<dbReference type="GO" id="GO:0043195">
    <property type="term" value="C:terminal bouton"/>
    <property type="evidence" value="ECO:0007669"/>
    <property type="project" value="TreeGrafter"/>
</dbReference>
<gene>
    <name evidence="9" type="primary">slc18a2</name>
</gene>
<feature type="transmembrane region" description="Helical" evidence="7">
    <location>
        <begin position="404"/>
        <end position="423"/>
    </location>
</feature>
<dbReference type="PROSITE" id="PS50850">
    <property type="entry name" value="MFS"/>
    <property type="match status" value="1"/>
</dbReference>
<dbReference type="GO" id="GO:0030672">
    <property type="term" value="C:synaptic vesicle membrane"/>
    <property type="evidence" value="ECO:0007669"/>
    <property type="project" value="TreeGrafter"/>
</dbReference>
<dbReference type="GO" id="GO:0005335">
    <property type="term" value="F:serotonin:sodium:chloride symporter activity"/>
    <property type="evidence" value="ECO:0007669"/>
    <property type="project" value="TreeGrafter"/>
</dbReference>
<sequence>RKITIVDSLLFSEKRQSRRLILLIVFIALLLDNMLLTVVVPIIPSYLYSVDDEAAQLVRNHSMSPLSPSGTFQSIVSLYDNTTRLTGLSPQMSTASPMTPAPTSVMPTQNKSDCPKADDQLLNENVKVGLLFASKATVQLITNPFIGPLTNRWVKANHVFIFESTATMFAFSSSYTLLFLARSLQGVGSSCSSVAGMGMLASVYTDDEERGNAIGIALGGLAMGVLVGPPFGSIMYEFVGKTAPFLILAVLAVLDGALQLFVLQPSNVEPESQKGTSLITLMKDPYILIAAGSICFANMAIAMLEPALPIWMMETMCPRKWQLGVAFLPASISYLIGTNIFAVLAHKMGRWLCSLIGMLLVGLSILCVSSFRLNPFHILWSAGMVDSSMMPIMGYLVDLRHVSVYGSVYAIADVAFCMGFAFGPSAGGAIARSIGFPWLMTIIGVVDILFAPLCFFLRNPPANEEKMVTQFRPLIKYFTLYLSFSEIKISVNSSSQPDLHRVPPSN</sequence>